<name>A0A3S2UKW7_9SPHI</name>
<dbReference type="GO" id="GO:0015297">
    <property type="term" value="F:antiporter activity"/>
    <property type="evidence" value="ECO:0007669"/>
    <property type="project" value="UniProtKB-KW"/>
</dbReference>
<feature type="transmembrane region" description="Helical" evidence="9">
    <location>
        <begin position="6"/>
        <end position="25"/>
    </location>
</feature>
<feature type="transmembrane region" description="Helical" evidence="9">
    <location>
        <begin position="360"/>
        <end position="384"/>
    </location>
</feature>
<feature type="transmembrane region" description="Helical" evidence="9">
    <location>
        <begin position="32"/>
        <end position="51"/>
    </location>
</feature>
<dbReference type="EMBL" id="SACK01000006">
    <property type="protein sequence ID" value="RVU00198.1"/>
    <property type="molecule type" value="Genomic_DNA"/>
</dbReference>
<dbReference type="PANTHER" id="PTHR32507:SF0">
    <property type="entry name" value="NA(+)_H(+) ANTIPORTER 2-RELATED"/>
    <property type="match status" value="1"/>
</dbReference>
<feature type="transmembrane region" description="Helical" evidence="9">
    <location>
        <begin position="93"/>
        <end position="116"/>
    </location>
</feature>
<evidence type="ECO:0000313" key="12">
    <source>
        <dbReference type="Proteomes" id="UP000282759"/>
    </source>
</evidence>
<feature type="transmembrane region" description="Helical" evidence="9">
    <location>
        <begin position="183"/>
        <end position="206"/>
    </location>
</feature>
<evidence type="ECO:0000259" key="10">
    <source>
        <dbReference type="Pfam" id="PF00999"/>
    </source>
</evidence>
<protein>
    <submittedName>
        <fullName evidence="11">Sodium:proton antiporter</fullName>
    </submittedName>
</protein>
<dbReference type="OrthoDB" id="643057at2"/>
<keyword evidence="3" id="KW-0050">Antiport</keyword>
<accession>A0A3S2UKW7</accession>
<evidence type="ECO:0000256" key="2">
    <source>
        <dbReference type="ARBA" id="ARBA00022448"/>
    </source>
</evidence>
<feature type="transmembrane region" description="Helical" evidence="9">
    <location>
        <begin position="122"/>
        <end position="144"/>
    </location>
</feature>
<evidence type="ECO:0000256" key="5">
    <source>
        <dbReference type="ARBA" id="ARBA00022692"/>
    </source>
</evidence>
<keyword evidence="7" id="KW-0406">Ion transport</keyword>
<keyword evidence="8 9" id="KW-0472">Membrane</keyword>
<evidence type="ECO:0000256" key="8">
    <source>
        <dbReference type="ARBA" id="ARBA00023136"/>
    </source>
</evidence>
<proteinExistence type="predicted"/>
<evidence type="ECO:0000256" key="3">
    <source>
        <dbReference type="ARBA" id="ARBA00022449"/>
    </source>
</evidence>
<comment type="caution">
    <text evidence="11">The sequence shown here is derived from an EMBL/GenBank/DDBJ whole genome shotgun (WGS) entry which is preliminary data.</text>
</comment>
<organism evidence="11 12">
    <name type="scientific">Mucilaginibacter limnophilus</name>
    <dbReference type="NCBI Taxonomy" id="1932778"/>
    <lineage>
        <taxon>Bacteria</taxon>
        <taxon>Pseudomonadati</taxon>
        <taxon>Bacteroidota</taxon>
        <taxon>Sphingobacteriia</taxon>
        <taxon>Sphingobacteriales</taxon>
        <taxon>Sphingobacteriaceae</taxon>
        <taxon>Mucilaginibacter</taxon>
    </lineage>
</organism>
<feature type="domain" description="Cation/H+ exchanger transmembrane" evidence="10">
    <location>
        <begin position="15"/>
        <end position="381"/>
    </location>
</feature>
<dbReference type="InterPro" id="IPR038770">
    <property type="entry name" value="Na+/solute_symporter_sf"/>
</dbReference>
<dbReference type="RefSeq" id="WP_127706219.1">
    <property type="nucleotide sequence ID" value="NZ_SACK01000006.1"/>
</dbReference>
<feature type="transmembrane region" description="Helical" evidence="9">
    <location>
        <begin position="238"/>
        <end position="258"/>
    </location>
</feature>
<gene>
    <name evidence="11" type="ORF">EOD41_14665</name>
</gene>
<evidence type="ECO:0000256" key="6">
    <source>
        <dbReference type="ARBA" id="ARBA00022989"/>
    </source>
</evidence>
<dbReference type="GO" id="GO:0005886">
    <property type="term" value="C:plasma membrane"/>
    <property type="evidence" value="ECO:0007669"/>
    <property type="project" value="UniProtKB-SubCell"/>
</dbReference>
<dbReference type="InterPro" id="IPR006153">
    <property type="entry name" value="Cation/H_exchanger_TM"/>
</dbReference>
<comment type="subcellular location">
    <subcellularLocation>
        <location evidence="1">Cell membrane</location>
        <topology evidence="1">Multi-pass membrane protein</topology>
    </subcellularLocation>
</comment>
<evidence type="ECO:0000256" key="1">
    <source>
        <dbReference type="ARBA" id="ARBA00004651"/>
    </source>
</evidence>
<evidence type="ECO:0000313" key="11">
    <source>
        <dbReference type="EMBL" id="RVU00198.1"/>
    </source>
</evidence>
<feature type="transmembrane region" description="Helical" evidence="9">
    <location>
        <begin position="213"/>
        <end position="232"/>
    </location>
</feature>
<feature type="transmembrane region" description="Helical" evidence="9">
    <location>
        <begin position="151"/>
        <end position="171"/>
    </location>
</feature>
<sequence length="400" mass="44924">MTTYTILMILCGLVIFSYLFDLLAGRTKLPSVLLLLFLGIGLKQAVVYFNIHTFDFTKILPALGTLGLILIVFEGALELKYTPDKNTVIKQSFLSAFFTLLITAAVITALFCYITGQDVYHSLVNAIPFCVVSSSIAIPSASGLSKDKKEFIIYESSFSDILTIILFNFTVRNSHFNFTAFTQLGIELLMILVFALVSCLFLLYLIKNITHHVKFFLIISIIILVYAIGQQFHLSSLIVVLAFGLFLNNASQIPFLWFRRNFLYPVLGHELKQLLQLSAESAFLMRTFFFVIFGFTMNLNQLQDGGTLITGAMILVAIYLIRFLYIKLALKTNLMPEFVIIPRGLISVLLYYNLPDNLKIPQIGTGLLFVVILSTSIIMSLGLLGTRKYASPPKQEFDDV</sequence>
<dbReference type="GO" id="GO:1902600">
    <property type="term" value="P:proton transmembrane transport"/>
    <property type="evidence" value="ECO:0007669"/>
    <property type="project" value="InterPro"/>
</dbReference>
<keyword evidence="6 9" id="KW-1133">Transmembrane helix</keyword>
<reference evidence="11 12" key="1">
    <citation type="submission" date="2019-01" db="EMBL/GenBank/DDBJ databases">
        <authorList>
            <person name="Chen W.-M."/>
        </authorList>
    </citation>
    <scope>NUCLEOTIDE SEQUENCE [LARGE SCALE GENOMIC DNA]</scope>
    <source>
        <strain evidence="11 12">YBJ-36</strain>
    </source>
</reference>
<feature type="transmembrane region" description="Helical" evidence="9">
    <location>
        <begin position="279"/>
        <end position="299"/>
    </location>
</feature>
<dbReference type="Gene3D" id="1.20.1530.20">
    <property type="match status" value="1"/>
</dbReference>
<feature type="transmembrane region" description="Helical" evidence="9">
    <location>
        <begin position="305"/>
        <end position="325"/>
    </location>
</feature>
<evidence type="ECO:0000256" key="9">
    <source>
        <dbReference type="SAM" id="Phobius"/>
    </source>
</evidence>
<evidence type="ECO:0000256" key="4">
    <source>
        <dbReference type="ARBA" id="ARBA00022475"/>
    </source>
</evidence>
<evidence type="ECO:0000256" key="7">
    <source>
        <dbReference type="ARBA" id="ARBA00023065"/>
    </source>
</evidence>
<keyword evidence="5 9" id="KW-0812">Transmembrane</keyword>
<dbReference type="PANTHER" id="PTHR32507">
    <property type="entry name" value="NA(+)/H(+) ANTIPORTER 1"/>
    <property type="match status" value="1"/>
</dbReference>
<dbReference type="Pfam" id="PF00999">
    <property type="entry name" value="Na_H_Exchanger"/>
    <property type="match status" value="1"/>
</dbReference>
<keyword evidence="12" id="KW-1185">Reference proteome</keyword>
<dbReference type="Proteomes" id="UP000282759">
    <property type="component" value="Unassembled WGS sequence"/>
</dbReference>
<feature type="transmembrane region" description="Helical" evidence="9">
    <location>
        <begin position="63"/>
        <end position="81"/>
    </location>
</feature>
<keyword evidence="2" id="KW-0813">Transport</keyword>
<dbReference type="AlphaFoldDB" id="A0A3S2UKW7"/>
<keyword evidence="4" id="KW-1003">Cell membrane</keyword>